<comment type="caution">
    <text evidence="6">The sequence shown here is derived from an EMBL/GenBank/DDBJ whole genome shotgun (WGS) entry which is preliminary data.</text>
</comment>
<evidence type="ECO:0000256" key="3">
    <source>
        <dbReference type="ARBA" id="ARBA00022679"/>
    </source>
</evidence>
<dbReference type="AlphaFoldDB" id="A0A4R2JP43"/>
<dbReference type="GO" id="GO:0016758">
    <property type="term" value="F:hexosyltransferase activity"/>
    <property type="evidence" value="ECO:0007669"/>
    <property type="project" value="UniProtKB-ARBA"/>
</dbReference>
<evidence type="ECO:0000313" key="6">
    <source>
        <dbReference type="EMBL" id="TCO60522.1"/>
    </source>
</evidence>
<gene>
    <name evidence="6" type="ORF">EV192_10397</name>
</gene>
<protein>
    <submittedName>
        <fullName evidence="6">UDP:flavonoid glycosyltransferase YjiC (YdhE family)</fullName>
    </submittedName>
</protein>
<reference evidence="6 7" key="1">
    <citation type="submission" date="2019-03" db="EMBL/GenBank/DDBJ databases">
        <title>Genomic Encyclopedia of Type Strains, Phase IV (KMG-IV): sequencing the most valuable type-strain genomes for metagenomic binning, comparative biology and taxonomic classification.</title>
        <authorList>
            <person name="Goeker M."/>
        </authorList>
    </citation>
    <scope>NUCLEOTIDE SEQUENCE [LARGE SCALE GENOMIC DNA]</scope>
    <source>
        <strain evidence="6 7">DSM 45934</strain>
    </source>
</reference>
<dbReference type="SUPFAM" id="SSF53756">
    <property type="entry name" value="UDP-Glycosyltransferase/glycogen phosphorylase"/>
    <property type="match status" value="1"/>
</dbReference>
<organism evidence="6 7">
    <name type="scientific">Actinocrispum wychmicini</name>
    <dbReference type="NCBI Taxonomy" id="1213861"/>
    <lineage>
        <taxon>Bacteria</taxon>
        <taxon>Bacillati</taxon>
        <taxon>Actinomycetota</taxon>
        <taxon>Actinomycetes</taxon>
        <taxon>Pseudonocardiales</taxon>
        <taxon>Pseudonocardiaceae</taxon>
        <taxon>Actinocrispum</taxon>
    </lineage>
</organism>
<dbReference type="Pfam" id="PF06722">
    <property type="entry name" value="EryCIII-like_C"/>
    <property type="match status" value="1"/>
</dbReference>
<dbReference type="EMBL" id="SLWS01000003">
    <property type="protein sequence ID" value="TCO60522.1"/>
    <property type="molecule type" value="Genomic_DNA"/>
</dbReference>
<dbReference type="GO" id="GO:0008194">
    <property type="term" value="F:UDP-glycosyltransferase activity"/>
    <property type="evidence" value="ECO:0007669"/>
    <property type="project" value="InterPro"/>
</dbReference>
<dbReference type="InterPro" id="IPR010610">
    <property type="entry name" value="EryCIII-like_C"/>
</dbReference>
<proteinExistence type="inferred from homology"/>
<feature type="domain" description="Erythromycin biosynthesis protein CIII-like C-terminal" evidence="4">
    <location>
        <begin position="231"/>
        <end position="367"/>
    </location>
</feature>
<dbReference type="RefSeq" id="WP_132115574.1">
    <property type="nucleotide sequence ID" value="NZ_SLWS01000003.1"/>
</dbReference>
<evidence type="ECO:0000259" key="4">
    <source>
        <dbReference type="Pfam" id="PF06722"/>
    </source>
</evidence>
<dbReference type="CDD" id="cd03784">
    <property type="entry name" value="GT1_Gtf-like"/>
    <property type="match status" value="1"/>
</dbReference>
<dbReference type="InterPro" id="IPR050426">
    <property type="entry name" value="Glycosyltransferase_28"/>
</dbReference>
<feature type="domain" description="Erythromycin biosynthesis protein CIII-like N-terminal" evidence="5">
    <location>
        <begin position="23"/>
        <end position="216"/>
    </location>
</feature>
<evidence type="ECO:0000256" key="1">
    <source>
        <dbReference type="ARBA" id="ARBA00006962"/>
    </source>
</evidence>
<evidence type="ECO:0000259" key="5">
    <source>
        <dbReference type="Pfam" id="PF21036"/>
    </source>
</evidence>
<dbReference type="PANTHER" id="PTHR48050">
    <property type="entry name" value="STEROL 3-BETA-GLUCOSYLTRANSFERASE"/>
    <property type="match status" value="1"/>
</dbReference>
<dbReference type="InterPro" id="IPR002213">
    <property type="entry name" value="UDP_glucos_trans"/>
</dbReference>
<dbReference type="GO" id="GO:0017000">
    <property type="term" value="P:antibiotic biosynthetic process"/>
    <property type="evidence" value="ECO:0007669"/>
    <property type="project" value="UniProtKB-ARBA"/>
</dbReference>
<dbReference type="PANTHER" id="PTHR48050:SF13">
    <property type="entry name" value="STEROL 3-BETA-GLUCOSYLTRANSFERASE UGT80A2"/>
    <property type="match status" value="1"/>
</dbReference>
<keyword evidence="2" id="KW-0328">Glycosyltransferase</keyword>
<sequence length="368" mass="38911">MRAFFVTSPGAGQVFPSISLAHALVAAGHQVRYALGGDLTAVTKAGLVAVDAAPDVDFQAIFHRASQTKPMTFGGGRIGSIFQLFGDISSVMVDRALAAALDWRPDIVLHTPMQGAGQLVAAALGLPAVQIPLGPAIKLPPMTGDPVRELLAEHYERHGVRGFPRQRVRISVTPPSFTHQDPKAWLMRYVPYNAGGVLPEWLTATPSRPRIVVCLGTVSPIYRGLAPIFPVVEAATKIDAEFVITLAGGDRTALGDLPDNVRTVDYVPLHALLEGAHGLIHHGGAGTTMTSLVAGVPQCVLPQGADNPFNSQAVVLRGVGICPETLDTASIEQLVDDEQLLKAADEVRAEIATLPSPAKLVEQLETLV</sequence>
<dbReference type="OrthoDB" id="5488434at2"/>
<dbReference type="Gene3D" id="3.40.50.2000">
    <property type="entry name" value="Glycogen Phosphorylase B"/>
    <property type="match status" value="2"/>
</dbReference>
<comment type="similarity">
    <text evidence="1">Belongs to the glycosyltransferase 28 family.</text>
</comment>
<dbReference type="Pfam" id="PF21036">
    <property type="entry name" value="EryCIII-like_N"/>
    <property type="match status" value="1"/>
</dbReference>
<name>A0A4R2JP43_9PSEU</name>
<evidence type="ECO:0000256" key="2">
    <source>
        <dbReference type="ARBA" id="ARBA00022676"/>
    </source>
</evidence>
<keyword evidence="7" id="KW-1185">Reference proteome</keyword>
<dbReference type="InterPro" id="IPR048284">
    <property type="entry name" value="EryCIII-like_N"/>
</dbReference>
<evidence type="ECO:0000313" key="7">
    <source>
        <dbReference type="Proteomes" id="UP000295680"/>
    </source>
</evidence>
<dbReference type="Proteomes" id="UP000295680">
    <property type="component" value="Unassembled WGS sequence"/>
</dbReference>
<accession>A0A4R2JP43</accession>
<keyword evidence="3 6" id="KW-0808">Transferase</keyword>